<dbReference type="RefSeq" id="WP_090860244.1">
    <property type="nucleotide sequence ID" value="NZ_FMZM01000013.1"/>
</dbReference>
<dbReference type="AlphaFoldDB" id="A0A1G6Z971"/>
<reference evidence="2 3" key="1">
    <citation type="submission" date="2016-10" db="EMBL/GenBank/DDBJ databases">
        <authorList>
            <person name="de Groot N.N."/>
        </authorList>
    </citation>
    <scope>NUCLEOTIDE SEQUENCE [LARGE SCALE GENOMIC DNA]</scope>
    <source>
        <strain evidence="2 3">CGMCC 4.6858</strain>
    </source>
</reference>
<evidence type="ECO:0000313" key="2">
    <source>
        <dbReference type="EMBL" id="SDD98326.1"/>
    </source>
</evidence>
<dbReference type="Gene3D" id="4.10.320.10">
    <property type="entry name" value="E3-binding domain"/>
    <property type="match status" value="1"/>
</dbReference>
<evidence type="ECO:0008006" key="4">
    <source>
        <dbReference type="Google" id="ProtNLM"/>
    </source>
</evidence>
<accession>A0A1G6Z971</accession>
<dbReference type="GO" id="GO:0016746">
    <property type="term" value="F:acyltransferase activity"/>
    <property type="evidence" value="ECO:0007669"/>
    <property type="project" value="InterPro"/>
</dbReference>
<proteinExistence type="predicted"/>
<feature type="compositionally biased region" description="Polar residues" evidence="1">
    <location>
        <begin position="55"/>
        <end position="68"/>
    </location>
</feature>
<name>A0A1G6Z971_9ACTN</name>
<keyword evidence="3" id="KW-1185">Reference proteome</keyword>
<dbReference type="InterPro" id="IPR036625">
    <property type="entry name" value="E3-bd_dom_sf"/>
</dbReference>
<evidence type="ECO:0000256" key="1">
    <source>
        <dbReference type="SAM" id="MobiDB-lite"/>
    </source>
</evidence>
<organism evidence="2 3">
    <name type="scientific">Nocardioides lianchengensis</name>
    <dbReference type="NCBI Taxonomy" id="1045774"/>
    <lineage>
        <taxon>Bacteria</taxon>
        <taxon>Bacillati</taxon>
        <taxon>Actinomycetota</taxon>
        <taxon>Actinomycetes</taxon>
        <taxon>Propionibacteriales</taxon>
        <taxon>Nocardioidaceae</taxon>
        <taxon>Nocardioides</taxon>
    </lineage>
</organism>
<feature type="region of interest" description="Disordered" evidence="1">
    <location>
        <begin position="46"/>
        <end position="68"/>
    </location>
</feature>
<dbReference type="Proteomes" id="UP000199034">
    <property type="component" value="Unassembled WGS sequence"/>
</dbReference>
<sequence length="68" mass="7363">MSRIPHTELRAACDPAEVRRWAREAGLVLADQGSLPRFVLEEFLRAGTRDGAAQPTRSAPSTTGATDQ</sequence>
<dbReference type="EMBL" id="FMZM01000013">
    <property type="protein sequence ID" value="SDD98326.1"/>
    <property type="molecule type" value="Genomic_DNA"/>
</dbReference>
<dbReference type="OrthoDB" id="4113332at2"/>
<gene>
    <name evidence="2" type="ORF">SAMN05421872_11331</name>
</gene>
<protein>
    <recommendedName>
        <fullName evidence="4">Lsr2 protein</fullName>
    </recommendedName>
</protein>
<evidence type="ECO:0000313" key="3">
    <source>
        <dbReference type="Proteomes" id="UP000199034"/>
    </source>
</evidence>